<accession>A0A4Q7LR03</accession>
<feature type="compositionally biased region" description="Basic and acidic residues" evidence="1">
    <location>
        <begin position="8"/>
        <end position="17"/>
    </location>
</feature>
<gene>
    <name evidence="2" type="ORF">EV685_1121</name>
</gene>
<evidence type="ECO:0000313" key="3">
    <source>
        <dbReference type="Proteomes" id="UP000293433"/>
    </source>
</evidence>
<comment type="caution">
    <text evidence="2">The sequence shown here is derived from an EMBL/GenBank/DDBJ whole genome shotgun (WGS) entry which is preliminary data.</text>
</comment>
<proteinExistence type="predicted"/>
<evidence type="ECO:0000256" key="1">
    <source>
        <dbReference type="SAM" id="MobiDB-lite"/>
    </source>
</evidence>
<organism evidence="2 3">
    <name type="scientific">Sphaerotilus mobilis</name>
    <dbReference type="NCBI Taxonomy" id="47994"/>
    <lineage>
        <taxon>Bacteria</taxon>
        <taxon>Pseudomonadati</taxon>
        <taxon>Pseudomonadota</taxon>
        <taxon>Betaproteobacteria</taxon>
        <taxon>Burkholderiales</taxon>
        <taxon>Sphaerotilaceae</taxon>
        <taxon>Sphaerotilus</taxon>
    </lineage>
</organism>
<dbReference type="Proteomes" id="UP000293433">
    <property type="component" value="Unassembled WGS sequence"/>
</dbReference>
<dbReference type="EMBL" id="SGWV01000008">
    <property type="protein sequence ID" value="RZS56572.1"/>
    <property type="molecule type" value="Genomic_DNA"/>
</dbReference>
<dbReference type="OrthoDB" id="8905299at2"/>
<reference evidence="2 3" key="1">
    <citation type="submission" date="2019-02" db="EMBL/GenBank/DDBJ databases">
        <title>Genomic Encyclopedia of Type Strains, Phase IV (KMG-IV): sequencing the most valuable type-strain genomes for metagenomic binning, comparative biology and taxonomic classification.</title>
        <authorList>
            <person name="Goeker M."/>
        </authorList>
    </citation>
    <scope>NUCLEOTIDE SEQUENCE [LARGE SCALE GENOMIC DNA]</scope>
    <source>
        <strain evidence="2 3">DSM 10617</strain>
    </source>
</reference>
<name>A0A4Q7LR03_9BURK</name>
<feature type="region of interest" description="Disordered" evidence="1">
    <location>
        <begin position="1"/>
        <end position="24"/>
    </location>
</feature>
<keyword evidence="3" id="KW-1185">Reference proteome</keyword>
<dbReference type="AlphaFoldDB" id="A0A4Q7LR03"/>
<evidence type="ECO:0000313" key="2">
    <source>
        <dbReference type="EMBL" id="RZS56572.1"/>
    </source>
</evidence>
<sequence>MNRPLELPSRRRADPGMDSRPMGLSTFDTVRDNGPESQIHTLIAPNPGDYLGERPDIGRAVGNQTRELFVSCEVGDALQQQFDHLQPSYIALHDLACHAASHLLQAVAAAAGRPVQRLVIRRQGYGTTLASLEFVDCPASQQGVVRIYSTDADTDTQSRTALTRVLLSRATLAVVMMGDLPSHAVPEQLQPLRELLFSPAWECPHLQLMPLAPATAIALKSVAGGLTAGAGVQTRLAPMVSRPAEAWAYLSATWNHIQSQQHPDGQGLALLDTLAPSREVRLAMPDTRSGSARPKPMERFVHEVSALPGVRDICLFEVSTSRVLAHAGLHPKSTELARRGTLLLAAAASNRKQLDIDGPTDELLLMGGLHAQGLRMLHSHPGIAMHVIFTPTQTDWPQLRPKLMALDAALPRGPVI</sequence>
<protein>
    <submittedName>
        <fullName evidence="2">Uncharacterized protein</fullName>
    </submittedName>
</protein>
<dbReference type="RefSeq" id="WP_130481027.1">
    <property type="nucleotide sequence ID" value="NZ_SGWV01000008.1"/>
</dbReference>